<dbReference type="PANTHER" id="PTHR11707">
    <property type="entry name" value="L-ASPARAGINASE"/>
    <property type="match status" value="1"/>
</dbReference>
<evidence type="ECO:0000256" key="6">
    <source>
        <dbReference type="PIRSR" id="PIRSR001220-2"/>
    </source>
</evidence>
<dbReference type="PRINTS" id="PR00139">
    <property type="entry name" value="ASNGLNASE"/>
</dbReference>
<dbReference type="GO" id="GO:0006528">
    <property type="term" value="P:asparagine metabolic process"/>
    <property type="evidence" value="ECO:0007669"/>
    <property type="project" value="InterPro"/>
</dbReference>
<dbReference type="PROSITE" id="PS51732">
    <property type="entry name" value="ASN_GLN_ASE_3"/>
    <property type="match status" value="1"/>
</dbReference>
<comment type="caution">
    <text evidence="11">The sequence shown here is derived from an EMBL/GenBank/DDBJ whole genome shotgun (WGS) entry which is preliminary data.</text>
</comment>
<organism evidence="11 12">
    <name type="scientific">Pseudoclavibacter endophyticus</name>
    <dbReference type="NCBI Taxonomy" id="1778590"/>
    <lineage>
        <taxon>Bacteria</taxon>
        <taxon>Bacillati</taxon>
        <taxon>Actinomycetota</taxon>
        <taxon>Actinomycetes</taxon>
        <taxon>Micrococcales</taxon>
        <taxon>Microbacteriaceae</taxon>
        <taxon>Pseudoclavibacter</taxon>
    </lineage>
</organism>
<evidence type="ECO:0000256" key="7">
    <source>
        <dbReference type="PROSITE-ProRule" id="PRU10099"/>
    </source>
</evidence>
<evidence type="ECO:0000256" key="5">
    <source>
        <dbReference type="PIRSR" id="PIRSR001220-1"/>
    </source>
</evidence>
<dbReference type="Gene3D" id="3.40.50.40">
    <property type="match status" value="1"/>
</dbReference>
<dbReference type="SFLD" id="SFLDS00057">
    <property type="entry name" value="Glutaminase/Asparaginase"/>
    <property type="match status" value="1"/>
</dbReference>
<feature type="active site" evidence="7">
    <location>
        <position position="12"/>
    </location>
</feature>
<proteinExistence type="inferred from homology"/>
<evidence type="ECO:0000256" key="8">
    <source>
        <dbReference type="PROSITE-ProRule" id="PRU10100"/>
    </source>
</evidence>
<evidence type="ECO:0000313" key="11">
    <source>
        <dbReference type="EMBL" id="KAB1649472.1"/>
    </source>
</evidence>
<dbReference type="EMBL" id="WBJY01000001">
    <property type="protein sequence ID" value="KAB1649472.1"/>
    <property type="molecule type" value="Genomic_DNA"/>
</dbReference>
<dbReference type="InterPro" id="IPR020827">
    <property type="entry name" value="Asparaginase/glutaminase_AS1"/>
</dbReference>
<dbReference type="InterPro" id="IPR027474">
    <property type="entry name" value="L-asparaginase_N"/>
</dbReference>
<dbReference type="PROSITE" id="PS00144">
    <property type="entry name" value="ASN_GLN_ASE_1"/>
    <property type="match status" value="1"/>
</dbReference>
<dbReference type="InterPro" id="IPR037152">
    <property type="entry name" value="L-asparaginase_N_sf"/>
</dbReference>
<evidence type="ECO:0000256" key="1">
    <source>
        <dbReference type="ARBA" id="ARBA00010518"/>
    </source>
</evidence>
<evidence type="ECO:0000256" key="2">
    <source>
        <dbReference type="ARBA" id="ARBA00012920"/>
    </source>
</evidence>
<dbReference type="InterPro" id="IPR004550">
    <property type="entry name" value="AsnASE_II"/>
</dbReference>
<reference evidence="11 12" key="1">
    <citation type="submission" date="2019-09" db="EMBL/GenBank/DDBJ databases">
        <title>Phylogeny of genus Pseudoclavibacter and closely related genus.</title>
        <authorList>
            <person name="Li Y."/>
        </authorList>
    </citation>
    <scope>NUCLEOTIDE SEQUENCE [LARGE SCALE GENOMIC DNA]</scope>
    <source>
        <strain evidence="11 12">EGI 60007</strain>
    </source>
</reference>
<dbReference type="Proteomes" id="UP000431744">
    <property type="component" value="Unassembled WGS sequence"/>
</dbReference>
<dbReference type="RefSeq" id="WP_158028062.1">
    <property type="nucleotide sequence ID" value="NZ_BMHG01000001.1"/>
</dbReference>
<dbReference type="SMART" id="SM00870">
    <property type="entry name" value="Asparaginase"/>
    <property type="match status" value="1"/>
</dbReference>
<dbReference type="InterPro" id="IPR036152">
    <property type="entry name" value="Asp/glu_Ase-like_sf"/>
</dbReference>
<feature type="domain" description="L-asparaginase N-terminal" evidence="9">
    <location>
        <begin position="4"/>
        <end position="186"/>
    </location>
</feature>
<feature type="active site" description="O-isoaspartyl threonine intermediate" evidence="5">
    <location>
        <position position="12"/>
    </location>
</feature>
<keyword evidence="3" id="KW-0378">Hydrolase</keyword>
<evidence type="ECO:0000313" key="12">
    <source>
        <dbReference type="Proteomes" id="UP000431744"/>
    </source>
</evidence>
<dbReference type="Pfam" id="PF17763">
    <property type="entry name" value="Asparaginase_C"/>
    <property type="match status" value="1"/>
</dbReference>
<comment type="catalytic activity">
    <reaction evidence="4">
        <text>L-asparagine + H2O = L-aspartate + NH4(+)</text>
        <dbReference type="Rhea" id="RHEA:21016"/>
        <dbReference type="ChEBI" id="CHEBI:15377"/>
        <dbReference type="ChEBI" id="CHEBI:28938"/>
        <dbReference type="ChEBI" id="CHEBI:29991"/>
        <dbReference type="ChEBI" id="CHEBI:58048"/>
        <dbReference type="EC" id="3.5.1.1"/>
    </reaction>
</comment>
<keyword evidence="12" id="KW-1185">Reference proteome</keyword>
<dbReference type="PROSITE" id="PS00917">
    <property type="entry name" value="ASN_GLN_ASE_2"/>
    <property type="match status" value="1"/>
</dbReference>
<dbReference type="PIRSF" id="PIRSF001220">
    <property type="entry name" value="L-ASNase_gatD"/>
    <property type="match status" value="1"/>
</dbReference>
<dbReference type="CDD" id="cd08964">
    <property type="entry name" value="L-asparaginase_II"/>
    <property type="match status" value="1"/>
</dbReference>
<dbReference type="AlphaFoldDB" id="A0A6H9WEY4"/>
<dbReference type="OrthoDB" id="9788068at2"/>
<dbReference type="InterPro" id="IPR027473">
    <property type="entry name" value="L-asparaginase_C"/>
</dbReference>
<dbReference type="InterPro" id="IPR027475">
    <property type="entry name" value="Asparaginase/glutaminase_AS2"/>
</dbReference>
<dbReference type="InterPro" id="IPR040919">
    <property type="entry name" value="Asparaginase_C"/>
</dbReference>
<accession>A0A6H9WEY4</accession>
<dbReference type="Pfam" id="PF00710">
    <property type="entry name" value="Asparaginase"/>
    <property type="match status" value="1"/>
</dbReference>
<feature type="domain" description="Asparaginase/glutaminase C-terminal" evidence="10">
    <location>
        <begin position="208"/>
        <end position="310"/>
    </location>
</feature>
<feature type="binding site" evidence="6">
    <location>
        <position position="55"/>
    </location>
    <ligand>
        <name>substrate</name>
    </ligand>
</feature>
<evidence type="ECO:0000259" key="9">
    <source>
        <dbReference type="Pfam" id="PF00710"/>
    </source>
</evidence>
<dbReference type="PIRSF" id="PIRSF500176">
    <property type="entry name" value="L_ASNase"/>
    <property type="match status" value="1"/>
</dbReference>
<gene>
    <name evidence="11" type="ORF">F8O04_04200</name>
</gene>
<dbReference type="InterPro" id="IPR006034">
    <property type="entry name" value="Asparaginase/glutaminase-like"/>
</dbReference>
<name>A0A6H9WEY4_9MICO</name>
<dbReference type="EC" id="3.5.1.1" evidence="2"/>
<feature type="active site" evidence="8">
    <location>
        <position position="88"/>
    </location>
</feature>
<protein>
    <recommendedName>
        <fullName evidence="2">asparaginase</fullName>
        <ecNumber evidence="2">3.5.1.1</ecNumber>
    </recommendedName>
</protein>
<comment type="similarity">
    <text evidence="1">Belongs to the asparaginase 1 family.</text>
</comment>
<dbReference type="Gene3D" id="3.40.50.1170">
    <property type="entry name" value="L-asparaginase, N-terminal domain"/>
    <property type="match status" value="1"/>
</dbReference>
<dbReference type="PANTHER" id="PTHR11707:SF28">
    <property type="entry name" value="60 KDA LYSOPHOSPHOLIPASE"/>
    <property type="match status" value="1"/>
</dbReference>
<dbReference type="SUPFAM" id="SSF53774">
    <property type="entry name" value="Glutaminase/Asparaginase"/>
    <property type="match status" value="1"/>
</dbReference>
<sequence length="335" mass="33252">MAHLVLLGTGGTIASRRTESGDSRAGDSSAALLATVDGAASDVTIEGRDVLSVNSFNLGFGDLRAIADAVAESLARDDVDGVVVTHGTDTLEETAAFLDAVHDDERPVVLTGAQRGADVPDTDGPRNLRDAFAVAADPSSRGRGVLAVFAGEIFAATGLRKADTVAPQPFASITGGCIGRVLERPTYFSTPQRAEPVERPGESIDDLRVDVVTAYPGADGALLDAAVAAGARGAVVLGTGAGNPGAALTAAIERAVAADVVVLLGSRTGSGPSLPIYGGGGAADAVAAGALTLGEIPATQARVLLALALAGPGGGDAHAVGARLRERGLITSPPA</sequence>
<feature type="binding site" evidence="6">
    <location>
        <begin position="88"/>
        <end position="89"/>
    </location>
    <ligand>
        <name>substrate</name>
    </ligand>
</feature>
<evidence type="ECO:0000256" key="4">
    <source>
        <dbReference type="ARBA" id="ARBA00049366"/>
    </source>
</evidence>
<evidence type="ECO:0000259" key="10">
    <source>
        <dbReference type="Pfam" id="PF17763"/>
    </source>
</evidence>
<dbReference type="GO" id="GO:0004067">
    <property type="term" value="F:asparaginase activity"/>
    <property type="evidence" value="ECO:0007669"/>
    <property type="project" value="UniProtKB-UniRule"/>
</dbReference>
<evidence type="ECO:0000256" key="3">
    <source>
        <dbReference type="ARBA" id="ARBA00022801"/>
    </source>
</evidence>